<dbReference type="EMBL" id="VSSQ01041456">
    <property type="protein sequence ID" value="MPM94886.1"/>
    <property type="molecule type" value="Genomic_DNA"/>
</dbReference>
<evidence type="ECO:0000313" key="1">
    <source>
        <dbReference type="EMBL" id="MPM94886.1"/>
    </source>
</evidence>
<protein>
    <recommendedName>
        <fullName evidence="2">Helix-turn-helix domain-containing protein</fullName>
    </recommendedName>
</protein>
<organism evidence="1">
    <name type="scientific">bioreactor metagenome</name>
    <dbReference type="NCBI Taxonomy" id="1076179"/>
    <lineage>
        <taxon>unclassified sequences</taxon>
        <taxon>metagenomes</taxon>
        <taxon>ecological metagenomes</taxon>
    </lineage>
</organism>
<evidence type="ECO:0008006" key="2">
    <source>
        <dbReference type="Google" id="ProtNLM"/>
    </source>
</evidence>
<proteinExistence type="predicted"/>
<dbReference type="AlphaFoldDB" id="A0A645DZY5"/>
<comment type="caution">
    <text evidence="1">The sequence shown here is derived from an EMBL/GenBank/DDBJ whole genome shotgun (WGS) entry which is preliminary data.</text>
</comment>
<reference evidence="1" key="1">
    <citation type="submission" date="2019-08" db="EMBL/GenBank/DDBJ databases">
        <authorList>
            <person name="Kucharzyk K."/>
            <person name="Murdoch R.W."/>
            <person name="Higgins S."/>
            <person name="Loffler F."/>
        </authorList>
    </citation>
    <scope>NUCLEOTIDE SEQUENCE</scope>
</reference>
<gene>
    <name evidence="1" type="ORF">SDC9_142035</name>
</gene>
<name>A0A645DZY5_9ZZZZ</name>
<sequence length="109" mass="12105">MKCNCGQLLSAKSKFCPSCGAQVVAKEETKTPTITIMAQPRAYDYKTAGQMMGVSEGTIRNLIKRGVLAFAEPTEGRKVITIWEIERYLKSKEKVFNGLDTKVLQMNAN</sequence>
<accession>A0A645DZY5</accession>